<dbReference type="FunCoup" id="A0A200PS24">
    <property type="interactions" value="160"/>
</dbReference>
<keyword evidence="6" id="KW-1185">Reference proteome</keyword>
<dbReference type="InParanoid" id="A0A200PS24"/>
<dbReference type="FunFam" id="1.20.58.1040:FF:000007">
    <property type="entry name" value="PLASMODESMATA CALLOSE-BINDING PROTEIN 2"/>
    <property type="match status" value="1"/>
</dbReference>
<dbReference type="EMBL" id="MVGT01004231">
    <property type="protein sequence ID" value="OVA00992.1"/>
    <property type="molecule type" value="Genomic_DNA"/>
</dbReference>
<dbReference type="AlphaFoldDB" id="A0A200PS24"/>
<feature type="region of interest" description="Disordered" evidence="2">
    <location>
        <begin position="99"/>
        <end position="119"/>
    </location>
</feature>
<evidence type="ECO:0000256" key="3">
    <source>
        <dbReference type="SAM" id="SignalP"/>
    </source>
</evidence>
<dbReference type="Gene3D" id="1.20.58.1040">
    <property type="match status" value="1"/>
</dbReference>
<dbReference type="PANTHER" id="PTHR31044">
    <property type="entry name" value="BETA-1,3 GLUCANASE"/>
    <property type="match status" value="1"/>
</dbReference>
<evidence type="ECO:0000256" key="2">
    <source>
        <dbReference type="SAM" id="MobiDB-lite"/>
    </source>
</evidence>
<dbReference type="InterPro" id="IPR044788">
    <property type="entry name" value="X8_dom_prot"/>
</dbReference>
<dbReference type="PANTHER" id="PTHR31044:SF52">
    <property type="entry name" value="OS01G0631500 PROTEIN"/>
    <property type="match status" value="1"/>
</dbReference>
<dbReference type="Proteomes" id="UP000195402">
    <property type="component" value="Unassembled WGS sequence"/>
</dbReference>
<dbReference type="STRING" id="56857.A0A200PS24"/>
<comment type="caution">
    <text evidence="5">The sequence shown here is derived from an EMBL/GenBank/DDBJ whole genome shotgun (WGS) entry which is preliminary data.</text>
</comment>
<dbReference type="OrthoDB" id="1073427at2759"/>
<feature type="signal peptide" evidence="3">
    <location>
        <begin position="1"/>
        <end position="25"/>
    </location>
</feature>
<evidence type="ECO:0000313" key="5">
    <source>
        <dbReference type="EMBL" id="OVA00992.1"/>
    </source>
</evidence>
<dbReference type="Pfam" id="PF07983">
    <property type="entry name" value="X8"/>
    <property type="match status" value="1"/>
</dbReference>
<name>A0A200PS24_MACCD</name>
<dbReference type="SMART" id="SM00768">
    <property type="entry name" value="X8"/>
    <property type="match status" value="1"/>
</dbReference>
<organism evidence="5 6">
    <name type="scientific">Macleaya cordata</name>
    <name type="common">Five-seeded plume-poppy</name>
    <name type="synonym">Bocconia cordata</name>
    <dbReference type="NCBI Taxonomy" id="56857"/>
    <lineage>
        <taxon>Eukaryota</taxon>
        <taxon>Viridiplantae</taxon>
        <taxon>Streptophyta</taxon>
        <taxon>Embryophyta</taxon>
        <taxon>Tracheophyta</taxon>
        <taxon>Spermatophyta</taxon>
        <taxon>Magnoliopsida</taxon>
        <taxon>Ranunculales</taxon>
        <taxon>Papaveraceae</taxon>
        <taxon>Papaveroideae</taxon>
        <taxon>Macleaya</taxon>
    </lineage>
</organism>
<reference evidence="5 6" key="1">
    <citation type="journal article" date="2017" name="Mol. Plant">
        <title>The Genome of Medicinal Plant Macleaya cordata Provides New Insights into Benzylisoquinoline Alkaloids Metabolism.</title>
        <authorList>
            <person name="Liu X."/>
            <person name="Liu Y."/>
            <person name="Huang P."/>
            <person name="Ma Y."/>
            <person name="Qing Z."/>
            <person name="Tang Q."/>
            <person name="Cao H."/>
            <person name="Cheng P."/>
            <person name="Zheng Y."/>
            <person name="Yuan Z."/>
            <person name="Zhou Y."/>
            <person name="Liu J."/>
            <person name="Tang Z."/>
            <person name="Zhuo Y."/>
            <person name="Zhang Y."/>
            <person name="Yu L."/>
            <person name="Huang J."/>
            <person name="Yang P."/>
            <person name="Peng Q."/>
            <person name="Zhang J."/>
            <person name="Jiang W."/>
            <person name="Zhang Z."/>
            <person name="Lin K."/>
            <person name="Ro D.K."/>
            <person name="Chen X."/>
            <person name="Xiong X."/>
            <person name="Shang Y."/>
            <person name="Huang S."/>
            <person name="Zeng J."/>
        </authorList>
    </citation>
    <scope>NUCLEOTIDE SEQUENCE [LARGE SCALE GENOMIC DNA]</scope>
    <source>
        <strain evidence="6">cv. BLH2017</strain>
        <tissue evidence="5">Root</tissue>
    </source>
</reference>
<accession>A0A200PS24</accession>
<evidence type="ECO:0000259" key="4">
    <source>
        <dbReference type="SMART" id="SM00768"/>
    </source>
</evidence>
<dbReference type="InterPro" id="IPR012946">
    <property type="entry name" value="X8"/>
</dbReference>
<evidence type="ECO:0000256" key="1">
    <source>
        <dbReference type="ARBA" id="ARBA00022729"/>
    </source>
</evidence>
<feature type="domain" description="X8" evidence="4">
    <location>
        <begin position="126"/>
        <end position="210"/>
    </location>
</feature>
<sequence length="267" mass="27973">MGRRVLHSIIFFLLGVLFCSGLSVAEKPLIESTYSKELDQKRELIPFSASSHREIFSVESKSSATERDVTTPITTVPLINPMTPATTTTPLVNPLSNPTGPTMTNPTGPTVTNPNNPTSPVSAGGSWCVASQTASQTALQVALDYACGYGAADCSAIQSGGKCYNPNTLRDHASYAFNDYYQKNPSPTSCNFGGTAMITNVDPSSGSCQYASTSTSSSVLNTTNPTGATIFGAEPSGPSDSAASMSQSFPLLFTSTCLLMSFLSVNL</sequence>
<evidence type="ECO:0000313" key="6">
    <source>
        <dbReference type="Proteomes" id="UP000195402"/>
    </source>
</evidence>
<gene>
    <name evidence="5" type="ORF">BVC80_8817g17</name>
</gene>
<dbReference type="GO" id="GO:0009506">
    <property type="term" value="C:plasmodesma"/>
    <property type="evidence" value="ECO:0007669"/>
    <property type="project" value="UniProtKB-ARBA"/>
</dbReference>
<keyword evidence="1 3" id="KW-0732">Signal</keyword>
<protein>
    <submittedName>
        <fullName evidence="5">X8</fullName>
    </submittedName>
</protein>
<dbReference type="OMA" id="YCHILTC"/>
<feature type="chain" id="PRO_5012306869" evidence="3">
    <location>
        <begin position="26"/>
        <end position="267"/>
    </location>
</feature>
<proteinExistence type="predicted"/>